<dbReference type="AlphaFoldDB" id="A0A152A7D1"/>
<evidence type="ECO:0000313" key="3">
    <source>
        <dbReference type="Proteomes" id="UP000076078"/>
    </source>
</evidence>
<protein>
    <recommendedName>
        <fullName evidence="4">CUB domain-containing protein</fullName>
    </recommendedName>
</protein>
<keyword evidence="1" id="KW-0732">Signal</keyword>
<reference evidence="2 3" key="1">
    <citation type="submission" date="2015-12" db="EMBL/GenBank/DDBJ databases">
        <title>Dictyostelia acquired genes for synthesis and detection of signals that induce cell-type specialization by lateral gene transfer from prokaryotes.</title>
        <authorList>
            <person name="Gloeckner G."/>
            <person name="Schaap P."/>
        </authorList>
    </citation>
    <scope>NUCLEOTIDE SEQUENCE [LARGE SCALE GENOMIC DNA]</scope>
    <source>
        <strain evidence="2 3">TK</strain>
    </source>
</reference>
<evidence type="ECO:0000256" key="1">
    <source>
        <dbReference type="SAM" id="SignalP"/>
    </source>
</evidence>
<dbReference type="Proteomes" id="UP000076078">
    <property type="component" value="Unassembled WGS sequence"/>
</dbReference>
<dbReference type="EMBL" id="LODT01000004">
    <property type="protein sequence ID" value="KYR02152.1"/>
    <property type="molecule type" value="Genomic_DNA"/>
</dbReference>
<proteinExistence type="predicted"/>
<feature type="chain" id="PRO_5007593722" description="CUB domain-containing protein" evidence="1">
    <location>
        <begin position="20"/>
        <end position="1092"/>
    </location>
</feature>
<accession>A0A152A7D1</accession>
<sequence>MKSLAILFFYLLSIFLVLGNEISAKPVISVSNLSISPNLLSISVLPYGSASIEFTLVNSRYEENPIIGGQLMLEFQDDVYEFNFNNYVSNNGSDITVQLCIPAGSIIQLCGLYPGQSSSRCDLILQVFKQDGTVGTFDSQYFEKNFPGPTQSLTLVQNTQAPSLFSLKVLTNGLTNLLSVEFGIDYYGAGIMDISLLIKNASGDYANYGIGISNKPSTNGFYYYEVLLDVNTLGNTFYFYYLTIVDSESNTLTLLQDQIESYFHIGNFTLQSNFQTPTQLFQIVNYSPTTIPNTVTNTLVQIELTLNAPCTVITNSIYFDCYFLNNATSYPSNIYGYCSVPPYININEIVLNIFAFNNNVQQMDYILLTYAGLNSNLLPSIVNYDYSVNSIDQYKFMFIELNLTIASNVNYFETIFILPLIGALDFSMQSLISGNATYGTYNFIWGYDSATYSLANGSVELLLDNFNYGYNSTALPSLPTTQRVVVNDMSVVIEFQKTTVDLVGNDYDIVPFLITTTSISNDQFIDSSNLYVYWGGNTGGTLEGPSIIPFSSSNLFSSHGVEVYQTYFTMGRSSIDLLRPGSFLIGLQYTSNGHFYQIPLTKQCFNLNTPSVVGTTLTGFDIYPSQVVQTSLTSTVYFNITFKGSQVNALNISYYTTQSYQTYIPQQSTPCLGESFYNPVSQITNFECAWLIPSQPSQIYNLFFEIYINGQWVTYYNGMLLEDGFPSYLKVVGSDSTTTLLSPVLNSFNTSYDLVGNSITLNYNITNPTPYDILNVTFLVINTDYPTNSISYPTTQLAGELVLGVNYMSGFSYYFQNIAIGIRVFYSGGAWFDFPYQILQELDPNHQDLPVSEMQVDYSAPRLVDFGIEGTQTTFSTTGGAISVEFYFDITDDISGFFEAAGTFSSLSFTDTSGSNSLIQDFTLTYNDLQSGNSRNGRYSKSFVIPQYTQGVFEVNLATLTDYATNSRQYSVQNCKILSSGQNNFTVVSQTDDPNPPTFGNAYVSNDQLYISFSSGLVSSVYVQGIDGTVFPATQTSSQLYQTSNQPFIPSFSGVVGQYPFSICYVSQALQSRCVSWLDLWSNNFPYYFTTQ</sequence>
<dbReference type="OrthoDB" id="24338at2759"/>
<evidence type="ECO:0008006" key="4">
    <source>
        <dbReference type="Google" id="ProtNLM"/>
    </source>
</evidence>
<organism evidence="2 3">
    <name type="scientific">Tieghemostelium lacteum</name>
    <name type="common">Slime mold</name>
    <name type="synonym">Dictyostelium lacteum</name>
    <dbReference type="NCBI Taxonomy" id="361077"/>
    <lineage>
        <taxon>Eukaryota</taxon>
        <taxon>Amoebozoa</taxon>
        <taxon>Evosea</taxon>
        <taxon>Eumycetozoa</taxon>
        <taxon>Dictyostelia</taxon>
        <taxon>Dictyosteliales</taxon>
        <taxon>Raperosteliaceae</taxon>
        <taxon>Tieghemostelium</taxon>
    </lineage>
</organism>
<evidence type="ECO:0000313" key="2">
    <source>
        <dbReference type="EMBL" id="KYR02152.1"/>
    </source>
</evidence>
<keyword evidence="3" id="KW-1185">Reference proteome</keyword>
<feature type="signal peptide" evidence="1">
    <location>
        <begin position="1"/>
        <end position="19"/>
    </location>
</feature>
<comment type="caution">
    <text evidence="2">The sequence shown here is derived from an EMBL/GenBank/DDBJ whole genome shotgun (WGS) entry which is preliminary data.</text>
</comment>
<gene>
    <name evidence="2" type="ORF">DLAC_00956</name>
</gene>
<name>A0A152A7D1_TIELA</name>
<dbReference type="InParanoid" id="A0A152A7D1"/>